<feature type="transmembrane region" description="Helical" evidence="1">
    <location>
        <begin position="33"/>
        <end position="53"/>
    </location>
</feature>
<sequence>MSYRPLEFVMCPSPSYLGVSADVMDSDSQSFPFPYPAPGPYAVVVLAACLNVYQRARIPAARRQSQFPILRIVISVKPFPGIPEEPQSCFGPGSVISPVAMRYDYMLVYVTPWSRPILFR</sequence>
<keyword evidence="1" id="KW-0812">Transmembrane</keyword>
<keyword evidence="1" id="KW-1133">Transmembrane helix</keyword>
<keyword evidence="3" id="KW-1185">Reference proteome</keyword>
<protein>
    <submittedName>
        <fullName evidence="2">Uncharacterized protein</fullName>
    </submittedName>
</protein>
<dbReference type="HOGENOM" id="CLU_2049304_0_0_1"/>
<proteinExistence type="predicted"/>
<accession>A0A067MN94</accession>
<dbReference type="AlphaFoldDB" id="A0A067MN94"/>
<name>A0A067MN94_BOTB1</name>
<evidence type="ECO:0000313" key="2">
    <source>
        <dbReference type="EMBL" id="KDQ17024.1"/>
    </source>
</evidence>
<keyword evidence="1" id="KW-0472">Membrane</keyword>
<gene>
    <name evidence="2" type="ORF">BOTBODRAFT_223277</name>
</gene>
<evidence type="ECO:0000256" key="1">
    <source>
        <dbReference type="SAM" id="Phobius"/>
    </source>
</evidence>
<dbReference type="Proteomes" id="UP000027195">
    <property type="component" value="Unassembled WGS sequence"/>
</dbReference>
<reference evidence="3" key="1">
    <citation type="journal article" date="2014" name="Proc. Natl. Acad. Sci. U.S.A.">
        <title>Extensive sampling of basidiomycete genomes demonstrates inadequacy of the white-rot/brown-rot paradigm for wood decay fungi.</title>
        <authorList>
            <person name="Riley R."/>
            <person name="Salamov A.A."/>
            <person name="Brown D.W."/>
            <person name="Nagy L.G."/>
            <person name="Floudas D."/>
            <person name="Held B.W."/>
            <person name="Levasseur A."/>
            <person name="Lombard V."/>
            <person name="Morin E."/>
            <person name="Otillar R."/>
            <person name="Lindquist E.A."/>
            <person name="Sun H."/>
            <person name="LaButti K.M."/>
            <person name="Schmutz J."/>
            <person name="Jabbour D."/>
            <person name="Luo H."/>
            <person name="Baker S.E."/>
            <person name="Pisabarro A.G."/>
            <person name="Walton J.D."/>
            <person name="Blanchette R.A."/>
            <person name="Henrissat B."/>
            <person name="Martin F."/>
            <person name="Cullen D."/>
            <person name="Hibbett D.S."/>
            <person name="Grigoriev I.V."/>
        </authorList>
    </citation>
    <scope>NUCLEOTIDE SEQUENCE [LARGE SCALE GENOMIC DNA]</scope>
    <source>
        <strain evidence="3">FD-172 SS1</strain>
    </source>
</reference>
<dbReference type="InParanoid" id="A0A067MN94"/>
<dbReference type="EMBL" id="KL198025">
    <property type="protein sequence ID" value="KDQ17024.1"/>
    <property type="molecule type" value="Genomic_DNA"/>
</dbReference>
<evidence type="ECO:0000313" key="3">
    <source>
        <dbReference type="Proteomes" id="UP000027195"/>
    </source>
</evidence>
<organism evidence="2 3">
    <name type="scientific">Botryobasidium botryosum (strain FD-172 SS1)</name>
    <dbReference type="NCBI Taxonomy" id="930990"/>
    <lineage>
        <taxon>Eukaryota</taxon>
        <taxon>Fungi</taxon>
        <taxon>Dikarya</taxon>
        <taxon>Basidiomycota</taxon>
        <taxon>Agaricomycotina</taxon>
        <taxon>Agaricomycetes</taxon>
        <taxon>Cantharellales</taxon>
        <taxon>Botryobasidiaceae</taxon>
        <taxon>Botryobasidium</taxon>
    </lineage>
</organism>